<protein>
    <submittedName>
        <fullName evidence="3">Uncharacterized protein</fullName>
    </submittedName>
</protein>
<reference evidence="3" key="1">
    <citation type="submission" date="2022-05" db="EMBL/GenBank/DDBJ databases">
        <title>Schlegelella sp. nov., isolated from mangrove soil.</title>
        <authorList>
            <person name="Liu Y."/>
            <person name="Ge X."/>
            <person name="Liu W."/>
        </authorList>
    </citation>
    <scope>NUCLEOTIDE SEQUENCE</scope>
    <source>
        <strain evidence="3">S2-27</strain>
    </source>
</reference>
<dbReference type="RefSeq" id="WP_251780990.1">
    <property type="nucleotide sequence ID" value="NZ_JAMKFE010000020.1"/>
</dbReference>
<comment type="caution">
    <text evidence="3">The sequence shown here is derived from an EMBL/GenBank/DDBJ whole genome shotgun (WGS) entry which is preliminary data.</text>
</comment>
<feature type="signal peptide" evidence="2">
    <location>
        <begin position="1"/>
        <end position="19"/>
    </location>
</feature>
<feature type="compositionally biased region" description="Polar residues" evidence="1">
    <location>
        <begin position="55"/>
        <end position="69"/>
    </location>
</feature>
<dbReference type="EMBL" id="JAMKFE010000020">
    <property type="protein sequence ID" value="MCM5682507.1"/>
    <property type="molecule type" value="Genomic_DNA"/>
</dbReference>
<keyword evidence="4" id="KW-1185">Reference proteome</keyword>
<feature type="compositionally biased region" description="Polar residues" evidence="1">
    <location>
        <begin position="29"/>
        <end position="43"/>
    </location>
</feature>
<gene>
    <name evidence="3" type="ORF">M8A51_23505</name>
</gene>
<evidence type="ECO:0000256" key="2">
    <source>
        <dbReference type="SAM" id="SignalP"/>
    </source>
</evidence>
<accession>A0ABT0YUT0</accession>
<proteinExistence type="predicted"/>
<name>A0ABT0YUT0_9BURK</name>
<feature type="chain" id="PRO_5045562366" evidence="2">
    <location>
        <begin position="20"/>
        <end position="87"/>
    </location>
</feature>
<feature type="compositionally biased region" description="Polar residues" evidence="1">
    <location>
        <begin position="77"/>
        <end position="87"/>
    </location>
</feature>
<evidence type="ECO:0000256" key="1">
    <source>
        <dbReference type="SAM" id="MobiDB-lite"/>
    </source>
</evidence>
<evidence type="ECO:0000313" key="3">
    <source>
        <dbReference type="EMBL" id="MCM5682507.1"/>
    </source>
</evidence>
<feature type="region of interest" description="Disordered" evidence="1">
    <location>
        <begin position="22"/>
        <end position="87"/>
    </location>
</feature>
<evidence type="ECO:0000313" key="4">
    <source>
        <dbReference type="Proteomes" id="UP001165541"/>
    </source>
</evidence>
<organism evidence="3 4">
    <name type="scientific">Caldimonas mangrovi</name>
    <dbReference type="NCBI Taxonomy" id="2944811"/>
    <lineage>
        <taxon>Bacteria</taxon>
        <taxon>Pseudomonadati</taxon>
        <taxon>Pseudomonadota</taxon>
        <taxon>Betaproteobacteria</taxon>
        <taxon>Burkholderiales</taxon>
        <taxon>Sphaerotilaceae</taxon>
        <taxon>Caldimonas</taxon>
    </lineage>
</organism>
<dbReference type="Proteomes" id="UP001165541">
    <property type="component" value="Unassembled WGS sequence"/>
</dbReference>
<sequence>MGFSAAALLVAGVAGTAVAMSQKPKMNIPKQTAPDTMSNQEIDQASKVARDRQKQQAMAASGRSDTLLTGPQGVAATPTTGKTLLGQ</sequence>
<keyword evidence="2" id="KW-0732">Signal</keyword>